<sequence length="428" mass="45949">MKIRFFNAKIARFGGAAPTLDAGELHVGDDGRIAHVGPAPAQPAGPFDREIDCRGGLLLPGFKNAHTHSAMTFLRSHADDLPLARWLEEQVFPYEDQLTGRDVKALVRLAILEYVSGGQTAAFDMYFNQDEAAEAAIEAGFRFVMVSAVNDYGGTAREAEAEYRRFNELHPLIGYRIGVHAEYTTSEPLLNDMAALARALHEPFYTHLAETRAEVEGCYARYGMSPLEKLDALGAFAYGGGGFHMVHLSPADLDIAAARGLCAVTCPASNLKLASGVAPVCALLRRGIPVAIGTDGPASNNCLDFFREMFLVSGLQKAAEGDAAACGALDVLQMACANGARAMGLSACDDLAPGKQADLVLLELRAPNMQPENDVLKNVVYSGGKQNVRLTMVAGRILYEDGAFYTGCDPERVYAEANAIIRRMDGRA</sequence>
<evidence type="ECO:0000313" key="2">
    <source>
        <dbReference type="EMBL" id="HIU94691.1"/>
    </source>
</evidence>
<reference evidence="2" key="2">
    <citation type="journal article" date="2021" name="PeerJ">
        <title>Extensive microbial diversity within the chicken gut microbiome revealed by metagenomics and culture.</title>
        <authorList>
            <person name="Gilroy R."/>
            <person name="Ravi A."/>
            <person name="Getino M."/>
            <person name="Pursley I."/>
            <person name="Horton D.L."/>
            <person name="Alikhan N.F."/>
            <person name="Baker D."/>
            <person name="Gharbi K."/>
            <person name="Hall N."/>
            <person name="Watson M."/>
            <person name="Adriaenssens E.M."/>
            <person name="Foster-Nyarko E."/>
            <person name="Jarju S."/>
            <person name="Secka A."/>
            <person name="Antonio M."/>
            <person name="Oren A."/>
            <person name="Chaudhuri R.R."/>
            <person name="La Ragione R."/>
            <person name="Hildebrand F."/>
            <person name="Pallen M.J."/>
        </authorList>
    </citation>
    <scope>NUCLEOTIDE SEQUENCE</scope>
    <source>
        <strain evidence="2">ChiGjej2B2-16831</strain>
    </source>
</reference>
<name>A0A9D1STZ3_9FIRM</name>
<feature type="domain" description="Amidohydrolase-related" evidence="1">
    <location>
        <begin position="58"/>
        <end position="397"/>
    </location>
</feature>
<dbReference type="InterPro" id="IPR032466">
    <property type="entry name" value="Metal_Hydrolase"/>
</dbReference>
<dbReference type="Gene3D" id="3.20.20.140">
    <property type="entry name" value="Metal-dependent hydrolases"/>
    <property type="match status" value="1"/>
</dbReference>
<dbReference type="SUPFAM" id="SSF51556">
    <property type="entry name" value="Metallo-dependent hydrolases"/>
    <property type="match status" value="1"/>
</dbReference>
<dbReference type="SUPFAM" id="SSF51338">
    <property type="entry name" value="Composite domain of metallo-dependent hydrolases"/>
    <property type="match status" value="2"/>
</dbReference>
<gene>
    <name evidence="2" type="ORF">IAD24_05970</name>
</gene>
<dbReference type="PANTHER" id="PTHR43794:SF5">
    <property type="entry name" value="CHLOROHYDROLASE FAMILY PROTEIN"/>
    <property type="match status" value="1"/>
</dbReference>
<organism evidence="2 3">
    <name type="scientific">Candidatus Aphodomorpha intestinavium</name>
    <dbReference type="NCBI Taxonomy" id="2840672"/>
    <lineage>
        <taxon>Bacteria</taxon>
        <taxon>Bacillati</taxon>
        <taxon>Bacillota</taxon>
        <taxon>Clostridia</taxon>
        <taxon>Eubacteriales</taxon>
        <taxon>Candidatus Aphodomorpha</taxon>
    </lineage>
</organism>
<proteinExistence type="predicted"/>
<dbReference type="CDD" id="cd01298">
    <property type="entry name" value="ATZ_TRZ_like"/>
    <property type="match status" value="1"/>
</dbReference>
<dbReference type="PANTHER" id="PTHR43794">
    <property type="entry name" value="AMINOHYDROLASE SSNA-RELATED"/>
    <property type="match status" value="1"/>
</dbReference>
<dbReference type="Pfam" id="PF01979">
    <property type="entry name" value="Amidohydro_1"/>
    <property type="match status" value="1"/>
</dbReference>
<dbReference type="EMBL" id="DVNZ01000189">
    <property type="protein sequence ID" value="HIU94691.1"/>
    <property type="molecule type" value="Genomic_DNA"/>
</dbReference>
<protein>
    <submittedName>
        <fullName evidence="2">Amidohydrolase</fullName>
    </submittedName>
</protein>
<reference evidence="2" key="1">
    <citation type="submission" date="2020-10" db="EMBL/GenBank/DDBJ databases">
        <authorList>
            <person name="Gilroy R."/>
        </authorList>
    </citation>
    <scope>NUCLEOTIDE SEQUENCE</scope>
    <source>
        <strain evidence="2">ChiGjej2B2-16831</strain>
    </source>
</reference>
<evidence type="ECO:0000259" key="1">
    <source>
        <dbReference type="Pfam" id="PF01979"/>
    </source>
</evidence>
<dbReference type="Gene3D" id="2.30.40.10">
    <property type="entry name" value="Urease, subunit C, domain 1"/>
    <property type="match status" value="1"/>
</dbReference>
<comment type="caution">
    <text evidence="2">The sequence shown here is derived from an EMBL/GenBank/DDBJ whole genome shotgun (WGS) entry which is preliminary data.</text>
</comment>
<evidence type="ECO:0000313" key="3">
    <source>
        <dbReference type="Proteomes" id="UP000824128"/>
    </source>
</evidence>
<dbReference type="Proteomes" id="UP000824128">
    <property type="component" value="Unassembled WGS sequence"/>
</dbReference>
<dbReference type="InterPro" id="IPR050287">
    <property type="entry name" value="MTA/SAH_deaminase"/>
</dbReference>
<accession>A0A9D1STZ3</accession>
<dbReference type="GO" id="GO:0016810">
    <property type="term" value="F:hydrolase activity, acting on carbon-nitrogen (but not peptide) bonds"/>
    <property type="evidence" value="ECO:0007669"/>
    <property type="project" value="InterPro"/>
</dbReference>
<dbReference type="AlphaFoldDB" id="A0A9D1STZ3"/>
<dbReference type="InterPro" id="IPR006680">
    <property type="entry name" value="Amidohydro-rel"/>
</dbReference>
<dbReference type="InterPro" id="IPR011059">
    <property type="entry name" value="Metal-dep_hydrolase_composite"/>
</dbReference>